<feature type="transmembrane region" description="Helical" evidence="19">
    <location>
        <begin position="2726"/>
        <end position="2744"/>
    </location>
</feature>
<feature type="compositionally biased region" description="Polar residues" evidence="18">
    <location>
        <begin position="220"/>
        <end position="229"/>
    </location>
</feature>
<keyword evidence="8" id="KW-0479">Metal-binding</keyword>
<dbReference type="InterPro" id="IPR013497">
    <property type="entry name" value="Topo_IA_cen"/>
</dbReference>
<protein>
    <recommendedName>
        <fullName evidence="5">DNA topoisomerase</fullName>
        <ecNumber evidence="5">5.6.2.1</ecNumber>
    </recommendedName>
</protein>
<dbReference type="InterPro" id="IPR003593">
    <property type="entry name" value="AAA+_ATPase"/>
</dbReference>
<evidence type="ECO:0000256" key="10">
    <source>
        <dbReference type="ARBA" id="ARBA00022842"/>
    </source>
</evidence>
<comment type="similarity">
    <text evidence="4">Belongs to the type IA topoisomerase family.</text>
</comment>
<comment type="catalytic activity">
    <reaction evidence="1">
        <text>ATP-independent breakage of single-stranded DNA, followed by passage and rejoining.</text>
        <dbReference type="EC" id="5.6.2.1"/>
    </reaction>
</comment>
<dbReference type="NCBIfam" id="TIGR02788">
    <property type="entry name" value="VirB11"/>
    <property type="match status" value="1"/>
</dbReference>
<feature type="transmembrane region" description="Helical" evidence="19">
    <location>
        <begin position="1310"/>
        <end position="1329"/>
    </location>
</feature>
<organism evidence="22 23">
    <name type="scientific">Caenorhabditis japonica</name>
    <dbReference type="NCBI Taxonomy" id="281687"/>
    <lineage>
        <taxon>Eukaryota</taxon>
        <taxon>Metazoa</taxon>
        <taxon>Ecdysozoa</taxon>
        <taxon>Nematoda</taxon>
        <taxon>Chromadorea</taxon>
        <taxon>Rhabditida</taxon>
        <taxon>Rhabditina</taxon>
        <taxon>Rhabditomorpha</taxon>
        <taxon>Rhabditoidea</taxon>
        <taxon>Rhabditidae</taxon>
        <taxon>Peloderinae</taxon>
        <taxon>Caenorhabditis</taxon>
    </lineage>
</organism>
<feature type="domain" description="Topo IA-type catalytic" evidence="21">
    <location>
        <begin position="605"/>
        <end position="1033"/>
    </location>
</feature>
<dbReference type="GO" id="GO:0046872">
    <property type="term" value="F:metal ion binding"/>
    <property type="evidence" value="ECO:0007669"/>
    <property type="project" value="UniProtKB-KW"/>
</dbReference>
<dbReference type="GO" id="GO:0030255">
    <property type="term" value="P:protein secretion by the type IV secretion system"/>
    <property type="evidence" value="ECO:0007669"/>
    <property type="project" value="InterPro"/>
</dbReference>
<evidence type="ECO:0000256" key="3">
    <source>
        <dbReference type="ARBA" id="ARBA00006135"/>
    </source>
</evidence>
<evidence type="ECO:0000256" key="1">
    <source>
        <dbReference type="ARBA" id="ARBA00000213"/>
    </source>
</evidence>
<dbReference type="Gene3D" id="3.30.450.90">
    <property type="match status" value="1"/>
</dbReference>
<feature type="transmembrane region" description="Helical" evidence="19">
    <location>
        <begin position="3881"/>
        <end position="3902"/>
    </location>
</feature>
<dbReference type="Pfam" id="PF03135">
    <property type="entry name" value="CagE_TrbE_VirB"/>
    <property type="match status" value="1"/>
</dbReference>
<dbReference type="GO" id="GO:0019867">
    <property type="term" value="C:outer membrane"/>
    <property type="evidence" value="ECO:0007669"/>
    <property type="project" value="InterPro"/>
</dbReference>
<feature type="compositionally biased region" description="Basic and acidic residues" evidence="18">
    <location>
        <begin position="3369"/>
        <end position="3381"/>
    </location>
</feature>
<dbReference type="InterPro" id="IPR007430">
    <property type="entry name" value="VirB8"/>
</dbReference>
<dbReference type="Pfam" id="PF01751">
    <property type="entry name" value="Toprim"/>
    <property type="match status" value="1"/>
</dbReference>
<dbReference type="InterPro" id="IPR045584">
    <property type="entry name" value="Pilin-like"/>
</dbReference>
<dbReference type="Pfam" id="PF04956">
    <property type="entry name" value="TrbC"/>
    <property type="match status" value="1"/>
</dbReference>
<feature type="transmembrane region" description="Helical" evidence="19">
    <location>
        <begin position="3939"/>
        <end position="3958"/>
    </location>
</feature>
<feature type="region of interest" description="Disordered" evidence="18">
    <location>
        <begin position="3298"/>
        <end position="3340"/>
    </location>
</feature>
<dbReference type="InterPro" id="IPR007039">
    <property type="entry name" value="TrbC/VirB2"/>
</dbReference>
<dbReference type="SUPFAM" id="SSF101967">
    <property type="entry name" value="Adhesin YadA, collagen-binding domain"/>
    <property type="match status" value="2"/>
</dbReference>
<dbReference type="Gene3D" id="1.10.460.10">
    <property type="entry name" value="Topoisomerase I, domain 2"/>
    <property type="match status" value="1"/>
</dbReference>
<dbReference type="Gene3D" id="6.10.250.2040">
    <property type="match status" value="1"/>
</dbReference>
<evidence type="ECO:0000256" key="7">
    <source>
        <dbReference type="ARBA" id="ARBA00022692"/>
    </source>
</evidence>
<dbReference type="Pfam" id="PF03743">
    <property type="entry name" value="TrbI"/>
    <property type="match status" value="1"/>
</dbReference>
<feature type="transmembrane region" description="Helical" evidence="19">
    <location>
        <begin position="1272"/>
        <end position="1290"/>
    </location>
</feature>
<dbReference type="CDD" id="cd01130">
    <property type="entry name" value="VirB11-like_ATPase"/>
    <property type="match status" value="1"/>
</dbReference>
<dbReference type="InterPro" id="IPR008635">
    <property type="entry name" value="Coiled_stalk_dom"/>
</dbReference>
<dbReference type="GO" id="GO:0003917">
    <property type="term" value="F:DNA topoisomerase type I (single strand cut, ATP-independent) activity"/>
    <property type="evidence" value="ECO:0007669"/>
    <property type="project" value="UniProtKB-EC"/>
</dbReference>
<dbReference type="Gene3D" id="2.60.40.2500">
    <property type="match status" value="1"/>
</dbReference>
<evidence type="ECO:0000256" key="18">
    <source>
        <dbReference type="SAM" id="MobiDB-lite"/>
    </source>
</evidence>
<dbReference type="SUPFAM" id="SSF53955">
    <property type="entry name" value="Lysozyme-like"/>
    <property type="match status" value="1"/>
</dbReference>
<keyword evidence="23" id="KW-1185">Reference proteome</keyword>
<dbReference type="InterPro" id="IPR008258">
    <property type="entry name" value="Transglycosylase_SLT_dom_1"/>
</dbReference>
<feature type="compositionally biased region" description="Basic residues" evidence="18">
    <location>
        <begin position="1229"/>
        <end position="1238"/>
    </location>
</feature>
<feature type="transmembrane region" description="Helical" evidence="19">
    <location>
        <begin position="2592"/>
        <end position="2611"/>
    </location>
</feature>
<dbReference type="InterPro" id="IPR009989">
    <property type="entry name" value="TrbM"/>
</dbReference>
<evidence type="ECO:0000256" key="13">
    <source>
        <dbReference type="ARBA" id="ARBA00023029"/>
    </source>
</evidence>
<dbReference type="SMART" id="SM00493">
    <property type="entry name" value="TOPRIM"/>
    <property type="match status" value="1"/>
</dbReference>
<feature type="transmembrane region" description="Helical" evidence="19">
    <location>
        <begin position="2870"/>
        <end position="2892"/>
    </location>
</feature>
<dbReference type="InterPro" id="IPR014158">
    <property type="entry name" value="T4SS_VirB5"/>
</dbReference>
<evidence type="ECO:0000256" key="2">
    <source>
        <dbReference type="ARBA" id="ARBA00004167"/>
    </source>
</evidence>
<dbReference type="SMART" id="SM00382">
    <property type="entry name" value="AAA"/>
    <property type="match status" value="2"/>
</dbReference>
<dbReference type="InterPro" id="IPR003688">
    <property type="entry name" value="TraG/VirD4"/>
</dbReference>
<dbReference type="Gene3D" id="1.20.58.430">
    <property type="entry name" value="Type IV secretion system, VirB5-domain"/>
    <property type="match status" value="1"/>
</dbReference>
<dbReference type="Proteomes" id="UP000005237">
    <property type="component" value="Unassembled WGS sequence"/>
</dbReference>
<evidence type="ECO:0000256" key="17">
    <source>
        <dbReference type="SAM" id="Coils"/>
    </source>
</evidence>
<dbReference type="InterPro" id="IPR000380">
    <property type="entry name" value="Topo_IA"/>
</dbReference>
<dbReference type="CDD" id="cd06911">
    <property type="entry name" value="VirB9_CagX_TrbG"/>
    <property type="match status" value="1"/>
</dbReference>
<evidence type="ECO:0000313" key="22">
    <source>
        <dbReference type="EnsemblMetazoa" id="CJA21342c.1"/>
    </source>
</evidence>
<dbReference type="GO" id="GO:0003677">
    <property type="term" value="F:DNA binding"/>
    <property type="evidence" value="ECO:0007669"/>
    <property type="project" value="UniProtKB-KW"/>
</dbReference>
<evidence type="ECO:0000256" key="5">
    <source>
        <dbReference type="ARBA" id="ARBA00012891"/>
    </source>
</evidence>
<dbReference type="Pfam" id="PF01131">
    <property type="entry name" value="Topoisom_bac"/>
    <property type="match status" value="1"/>
</dbReference>
<dbReference type="InterPro" id="IPR013826">
    <property type="entry name" value="Topo_IA_cen_sub3"/>
</dbReference>
<dbReference type="PANTHER" id="PTHR42785">
    <property type="entry name" value="DNA TOPOISOMERASE, TYPE IA, CORE"/>
    <property type="match status" value="1"/>
</dbReference>
<dbReference type="Pfam" id="PF02534">
    <property type="entry name" value="T4SS-DNA_transf"/>
    <property type="match status" value="1"/>
</dbReference>
<dbReference type="InterPro" id="IPR003601">
    <property type="entry name" value="Topo_IA_2"/>
</dbReference>
<dbReference type="Gene3D" id="1.20.5.170">
    <property type="match status" value="1"/>
</dbReference>
<name>A0A8R1E715_CAEJA</name>
<dbReference type="InterPro" id="IPR018145">
    <property type="entry name" value="CagE_TrbE_VirB_cntrl_dom"/>
</dbReference>
<dbReference type="Pfam" id="PF05662">
    <property type="entry name" value="YadA_stalk"/>
    <property type="match status" value="9"/>
</dbReference>
<dbReference type="SUPFAM" id="SSF56712">
    <property type="entry name" value="Prokaryotic type I DNA topoisomerase"/>
    <property type="match status" value="1"/>
</dbReference>
<dbReference type="InterPro" id="IPR034149">
    <property type="entry name" value="TOPRIM_TopoI"/>
</dbReference>
<evidence type="ECO:0000256" key="11">
    <source>
        <dbReference type="ARBA" id="ARBA00022927"/>
    </source>
</evidence>
<dbReference type="SUPFAM" id="SSF54427">
    <property type="entry name" value="NTF2-like"/>
    <property type="match status" value="1"/>
</dbReference>
<feature type="region of interest" description="Disordered" evidence="18">
    <location>
        <begin position="1214"/>
        <end position="1241"/>
    </location>
</feature>
<dbReference type="Gene3D" id="1.10.290.10">
    <property type="entry name" value="Topoisomerase I, domain 4"/>
    <property type="match status" value="1"/>
</dbReference>
<feature type="domain" description="Toprim" evidence="20">
    <location>
        <begin position="475"/>
        <end position="591"/>
    </location>
</feature>
<dbReference type="InterPro" id="IPR003602">
    <property type="entry name" value="Topo_IA_DNA-bd_dom"/>
</dbReference>
<dbReference type="Pfam" id="PF04610">
    <property type="entry name" value="TrbL"/>
    <property type="match status" value="1"/>
</dbReference>
<dbReference type="InterPro" id="IPR001482">
    <property type="entry name" value="T2SS/T4SS_dom"/>
</dbReference>
<dbReference type="InterPro" id="IPR032710">
    <property type="entry name" value="NTF2-like_dom_sf"/>
</dbReference>
<dbReference type="SMART" id="SM00437">
    <property type="entry name" value="TOP1Ac"/>
    <property type="match status" value="1"/>
</dbReference>
<evidence type="ECO:0000256" key="8">
    <source>
        <dbReference type="ARBA" id="ARBA00022723"/>
    </source>
</evidence>
<evidence type="ECO:0000256" key="4">
    <source>
        <dbReference type="ARBA" id="ARBA00009446"/>
    </source>
</evidence>
<feature type="transmembrane region" description="Helical" evidence="19">
    <location>
        <begin position="2675"/>
        <end position="2695"/>
    </location>
</feature>
<dbReference type="Gene3D" id="3.10.450.230">
    <property type="entry name" value="VirB8 protein"/>
    <property type="match status" value="1"/>
</dbReference>
<dbReference type="NCBIfam" id="TIGR01051">
    <property type="entry name" value="topA_bact"/>
    <property type="match status" value="1"/>
</dbReference>
<evidence type="ECO:0000313" key="23">
    <source>
        <dbReference type="Proteomes" id="UP000005237"/>
    </source>
</evidence>
<keyword evidence="17" id="KW-0175">Coiled coil</keyword>
<dbReference type="HAMAP" id="MF_00952">
    <property type="entry name" value="Topoisom_1_prok"/>
    <property type="match status" value="1"/>
</dbReference>
<dbReference type="GO" id="GO:0006265">
    <property type="term" value="P:DNA topological change"/>
    <property type="evidence" value="ECO:0007669"/>
    <property type="project" value="InterPro"/>
</dbReference>
<feature type="region of interest" description="Disordered" evidence="18">
    <location>
        <begin position="3369"/>
        <end position="3431"/>
    </location>
</feature>
<dbReference type="InterPro" id="IPR027417">
    <property type="entry name" value="P-loop_NTPase"/>
</dbReference>
<dbReference type="CDD" id="cd03363">
    <property type="entry name" value="TOPRIM_TopoIA_TopoI"/>
    <property type="match status" value="1"/>
</dbReference>
<dbReference type="CDD" id="cd16424">
    <property type="entry name" value="VirB8"/>
    <property type="match status" value="1"/>
</dbReference>
<dbReference type="Pfam" id="PF07996">
    <property type="entry name" value="T4SS"/>
    <property type="match status" value="1"/>
</dbReference>
<dbReference type="InterPro" id="IPR042217">
    <property type="entry name" value="T4SS_VirB10/TrbI"/>
</dbReference>
<dbReference type="Pfam" id="PF18821">
    <property type="entry name" value="LPD7"/>
    <property type="match status" value="1"/>
</dbReference>
<dbReference type="Pfam" id="PF01464">
    <property type="entry name" value="SLT"/>
    <property type="match status" value="1"/>
</dbReference>
<evidence type="ECO:0000256" key="14">
    <source>
        <dbReference type="ARBA" id="ARBA00023125"/>
    </source>
</evidence>
<dbReference type="InterPro" id="IPR040677">
    <property type="entry name" value="LPD7"/>
</dbReference>
<dbReference type="CDD" id="cd16892">
    <property type="entry name" value="LT_VirB1-like"/>
    <property type="match status" value="1"/>
</dbReference>
<dbReference type="InterPro" id="IPR005733">
    <property type="entry name" value="TopoI_bac-type"/>
</dbReference>
<feature type="compositionally biased region" description="Polar residues" evidence="18">
    <location>
        <begin position="3417"/>
        <end position="3429"/>
    </location>
</feature>
<evidence type="ECO:0000256" key="19">
    <source>
        <dbReference type="SAM" id="Phobius"/>
    </source>
</evidence>
<dbReference type="InterPro" id="IPR023405">
    <property type="entry name" value="Topo_IA_core_domain"/>
</dbReference>
<dbReference type="Gene3D" id="3.40.50.300">
    <property type="entry name" value="P-loop containing nucleotide triphosphate hydrolases"/>
    <property type="match status" value="3"/>
</dbReference>
<dbReference type="Pfam" id="PF04335">
    <property type="entry name" value="VirB8"/>
    <property type="match status" value="1"/>
</dbReference>
<dbReference type="Gene3D" id="2.70.20.10">
    <property type="entry name" value="Topoisomerase I, domain 3"/>
    <property type="match status" value="1"/>
</dbReference>
<dbReference type="CDD" id="cd00186">
    <property type="entry name" value="TOP1Ac"/>
    <property type="match status" value="1"/>
</dbReference>
<dbReference type="InterPro" id="IPR011049">
    <property type="entry name" value="Serralysin-like_metalloprot_C"/>
</dbReference>
<dbReference type="NCBIfam" id="TIGR02781">
    <property type="entry name" value="VirB9"/>
    <property type="match status" value="1"/>
</dbReference>
<dbReference type="Gene3D" id="2.40.128.260">
    <property type="entry name" value="Type IV secretion system, VirB10/TraB/TrbI"/>
    <property type="match status" value="1"/>
</dbReference>
<keyword evidence="12 19" id="KW-1133">Transmembrane helix</keyword>
<dbReference type="EnsemblMetazoa" id="CJA21342c.1">
    <property type="protein sequence ID" value="CJA21342c.1"/>
    <property type="gene ID" value="WBGene00176914"/>
</dbReference>
<dbReference type="Pfam" id="PF03524">
    <property type="entry name" value="CagX"/>
    <property type="match status" value="1"/>
</dbReference>
<dbReference type="InterPro" id="IPR038161">
    <property type="entry name" value="VirB9/CagX/TrbG_C_sf"/>
</dbReference>
<reference evidence="23" key="1">
    <citation type="submission" date="2010-08" db="EMBL/GenBank/DDBJ databases">
        <authorList>
            <consortium name="Caenorhabditis japonica Sequencing Consortium"/>
            <person name="Wilson R.K."/>
        </authorList>
    </citation>
    <scope>NUCLEOTIDE SEQUENCE [LARGE SCALE GENOMIC DNA]</scope>
    <source>
        <strain evidence="23">DF5081</strain>
    </source>
</reference>
<evidence type="ECO:0000256" key="12">
    <source>
        <dbReference type="ARBA" id="ARBA00022989"/>
    </source>
</evidence>
<dbReference type="Pfam" id="PF07424">
    <property type="entry name" value="TrbM"/>
    <property type="match status" value="1"/>
</dbReference>
<dbReference type="SMART" id="SM00436">
    <property type="entry name" value="TOP1Bc"/>
    <property type="match status" value="1"/>
</dbReference>
<feature type="compositionally biased region" description="Polar residues" evidence="18">
    <location>
        <begin position="3299"/>
        <end position="3323"/>
    </location>
</feature>
<dbReference type="InterPro" id="IPR023220">
    <property type="entry name" value="T4SS_VirB5-domain"/>
</dbReference>
<sequence>MTSALAQPATAKLSDTTATIPANILELIGTCAPDVHPNTMWKILGHESGFTPFIIGVNEKGKDRQVFRLKTQQEAGQKARELIAQGKSIDMGLGQIWSGNLRGLKLTPEEVFEPCTNVAAAAGLLMEAYERALKQGFTDAKAMDQALSLYNTGKFDNGIANGYVSKVRGKRYKVPAMDGEAGEAAQPPAVLQAKPEAPPPAWDVFANARYRGPRPDETANPPSGEQQTAAAEPASVGATHSLMVDDVPRVDAQARLRRAHVRIAQLEFESRAIHAIALGRRKNLQDLSPAEVIEAGEAAGLFIVSDAPAPKLVPLTSFETHCPGCRGLMRTMTPTGCEMAVAKSAYGYDGDCIPGVPVQFAGCASAAMATVGECPHCAALYWSLDLVLHTDLTWEAVEAILADDPEWDASFIVGANWTAHAITTDSGKGYEHFIGPLLIPSARACRVRVIQTAIGGGAARAGASRVRIGGHAGMTTLMIVESPAKAKSIGGYLGPDFVVMASYGHIRDLPATGQQDGELTVGVDSNFALRYEVGSDRAKATVGRLREAVKKATRVVLATDPDREGEAIAWHLQQALRLKNPERVTYQEVTATAVRAALAKPRTIDTKLVHAQEGRRALDRLVGYTVSPKLSQSAGEKLSAGRVQTPALRLVVEREREIRGFKVQLHYGAELTFEGGWKATWTVKPHLVSGAEYWTDRETASRIAGVRRLLVHDFTDGKAKEAPPAPFTTSTLQQEGGKRLGLSVKEVMDAAQVLFDSGLITYHRTDSPNFLDDGYALISAYALEAGLPLAPERRSWKVKAGAQEGHEAIRPTKLAVEAAGSNETERQLYALIRMRALASQLADATYATRTVKLGALDTDAVNDVLPGFEAKGRVLIDRGWRVVYAGDAKDADEDASDDEQALSNPIPVLAVGSEISAADGRLLEKKTAPPKRYTEAGLVKKLEELGLGRPATYASILGNITARSYITVEGGKHKVLAPTQTGERLIDAVVGKCRFADYDFTAGMEDQLDQVAAGKRPYADVVGAAWRQLESELPGLQMTAAEPEHKCPDCSRGLRRIKGANGFFWACTGYSADPQCKTTLPDARGKPGKRAEASTEHKCEDPACGKPLIHRVKKETKAAKGYDFWGCSGFPTCKRNYKTGPDGKPVMNDNTQPTGVITSMLHIDEQALTLLLQTGGITQIELRPAGRGYGVFVCMDRKEDGPSTAMLITARMKHQKRKSTSIKGETTRKPPRTTRSSRRLTGVSQSIPNCLESYNMQATSLGERTRSTNRTFVTAVLMAAALAMLPDLAFAQAAPWEQTAQNTYNLIMSIVRWVAIIGVVGCGVAAMFGKLSWDWAGKIIIGLVLIFGGTQLVDYFRRSLVRRCHPTGNGRGHHLRGDRFHRDGGGHGIRHYGEFPVAACLRAAPRHRVRDLQERPACLPPPVPDACEQGALHEPRDLGLRLLFTAAIQEEKMNRSQAATNREVPVSKTIPYRSHVSPYVVNTEAGDLVTVFKVSGVAHESADVEDVDSWHTRLNGLLKTIQSPNVTLWTHTIRQKRGEYPQGDFVRGSFAAEVDGAYRGRVTQTEMMANDLYVTVVYSPNENKLKKLVAKIFDRLDPAEVRAKVEDALEAIEDVARQVKAGLGEWGPVRLGWYEEDGVTYSEVMELFGYLLNMEWQRWPVPRLNPGVDTTIAGVLATARPFMGAEAFEIRGATKSRVGGILALKEYPAWTSPGFVNKLLSLPCEFILTQSFRFIPKQAALGMLVRQQSKMVQSGEVSDSLVQQMNDALDHLSAGRFVMGEHHLSLTLLAGTVKELNDNIAEAKSNLSDCGGVPAREDWGLEAAFWAQLPGNFRWRSRPAPVTSFNFAGFCAMHNYPTGLAAGNQWGPAVTMFKTASGTPYYFNFHLPPKKRKRGRDALRQVEVKVDDRVAGNTLIIGPTGSGKTVVQTLLLAQLEKFKPTIFYYDKDRGMEIFFRALGGNYLTIENGIPTGFNPFRIEPNAGNVSFLQTIVRKLVKAGGDVHLTPVEEKDIDNAIDGVLGLPEEMRRLGSMLQFMDPTDPAGPAARLERWCAGGALGWVFDNEVDEIDPNKNRINGFDITDLLDNDQVREPVLMYLLHRQEEVIDGRRVVLGFDEGWKVLYDEWLSAYVENKELTIRKQDGFVIFGTQNPSHVIKSRIADTLVQQSVTQIYMPNDKASREDYINGFKLSEREYEIIKDVMPAMPGRYFLVKQGKHSAICELDLAGLDNILAVLSGTTSTVELLNHIRAELGPDCTPADWLPALVVGVALAIGGGAITAPAFASGVPTVDVAAIAQMIQQFQMLEKQLTNMQDQLKQAEQQVNAVTGKRGMEKMLRNEAEGLIPTNWQETLAQMNGGKIGNLAQSIKQNASRVDSGLLNRLLPSESASASDSFANSAANAQATAGQAYELSGQRFTRLQKLMDEIGNTTDAKGIAELQARIGVEQAILQNETIKMQALAQTASAQQAIQQQQMREMTLDRASTSNSMPSPKGQARSRRLRQLCPRDASGCDGQAFGHEPVGEEAVMATSNLQLYSWLYAQFDSVLTGYIAQTSGQIVGAITPVAYIMFGIYIVLWGFSMVRGLIDEPVTDGLFRLLKIALILGFALNTGRYQVEVVEFFMRTPDALANVLALKGSAAAGDVSTFQTLDTLINRTVDVARTAWNEAGVFNGNMGMYLAAAMVLVFGLLFSAAAGIIVLVGKIAMVLLLALGPIFILMTMFKTTQRFFDAWLGQVINYMILLGAGLGRGHDVHVHHGDRRAERRREDAGQVHSRSNFHDHPGVNLLHGPAVPGRADRQCLGGRCRAGHHRGRGPCGCPTATTGPSTSRSRSPENRRMAKATEAMTEKQQTYAELTKAFESDVVTSARRSAKLAWLGCILLGVVAVAQGLAIFGLTPLHRIEPYVVRVDEATGAVDSVAKLNATSRTETEAVNKYMVGKYVRAREEYSAQLAPVNYKTVALMSAPPVANLYHEAFKPENPKSPLKVYAGGGNVNIRILNVSFLGPNIASVRYEKTIRANDAVTRSMWLATVTFRYSNAPMSEDDRLVNPIGFERAFLAAAMTLATAGAHAEVLPTGGAADLRVKTVNYDGSNVVRIVGHYGFVTHIQLGEGETVGSVAMGDSLAWEVAPTGNHLFVKPREPNATTNMSVVTKPNNRVYQFVLTAHQSQNGARPRPNDMFFAVNFRYPEDERRAKAAASDKAKAESSLAMTRIVGKNFNYWACGSKAVAPDQAMDDGRFTYLRFSANRDMPAVFEELSKGKEALVNTHVEGDWIVVQRVLPRLILRRGDQVACVENRSFDPNGVSTPTSTPITGNVMSENDTNQEAPSQLGEERGVPSVNKRKKNGKAGKIFGAAAMVGLVAVMGWMQFAPKEAPEARKEEESTQARRGLPDLTMPVTEVPPAPPVEEAKPTTASLAAPASNPSMDSPQQPRQPTEAELLLERRKRAPIFAFGNAGGEAASGGNGAGGAASLDAGNGGSLGGDGEDGPDRNSLAVNLQSTKFESSRASMLTNRNFLLTAGTMLDCTLVTALDSTLPGKTKCQLSRNIYSDNGKVLLLERGSIVEGACMTSAATNHRPDHALRQYMAPLAKLLAENVTEVCVNRPGEAWTESQAGWQRHEMPELTYPKLKQLGSLIATFNQSGFREDSPYLSGVMPDRERVQVVMAPATTEGTISFTIRKPSLTEKTLEELDGEGSFAGAQLAREGLTEVDEQLVRLRNERRFREFLDLAVQAKKNILLAGATGSGKTTVMRALVARIPHSERVITIEDAHELFMEGHPNKVHLFYRAARPGEAGVQLTAQEALRSCMRMKPDRILLAELRGAEAWDYMDSLNTGHPADVLRDDRRGALLPEAEDAGTVFRSASPAGLVARQLDPLGGSMSKQPPMWAKVVIGVVLVGVMVACWARLGAEIFVPLAKVNVEPGFLTLYQYWQHYGDQHRLMQHMYVAMGGASLPFVFLGWLIFSKRDDRPLHGAARFAKLSEIKKAGLLGDKGILVGKLGDDYLMYSGDSHARVAAPTRGGKGVGIVIPNLLNWGESAVVLDIKQENWDLTSGFRTACGQACYLFNPGARDGRSHGWNPLHYVADEPGARVNDIQKIAGMIWPDPADGGDPIWTASCRSLFLGTVLYLMETPGEPVTLGGVLRFGMRATAKSLKAKLASRQESDDPLSAECIMALSDYLDTSDNTRTSIRKSFTSRLELWQNPMIDAATSRNDFDLRDLRRKPMTIYIGITPDDLDRLAPIINLLFQQIIDLNTRQLPHQVGPDELPLKYKCLLLMDEFMALGRIPILQKGISYIAGYGLRILAIFQSPGQVRDPRAGYGPDGADTIFDNMDVNVVFTPANIRIAEEISKELGTETVKKKSKGKSGIAFKSKSHSENESEHSRALLLPQEVKEIGQWEEILFVRGTKAIQCEKARYFLDPVFTDRLRSVSKILQEGCEEGMPPARELLEHAAQSGSLAAPVPVLTPVQMGLQDAAKLALAQLDDSPSRPVTAEDMENLQNLGADDFDMNFSDGGEPNGAQLAAAARLRNDLDRDGTQDHLAGTSADSRARPDWETFAREREDERERLQSNYQARRSDLHQAGAELHTAMGNDPRIAESSLHGELGESLKAENAAFPLRMTQAINAAKAELDRRAKEPGDKAAEAWKVGEVRVGVVAASAAYERARMELAENTNLQYSVDRSARNLRDAGLQLQDGMSRDPQWQGTAAEAELQASLQEDVARRHPERMALAVRDVVDELDRQAHEGKAAGQMWQDSDLREQVIQRHDQFVRDMGNLDVARRQAAAERAMDAQRQAADLGGFADAAAPAWEAQHDPVEARELRDEAKAFNAGAALDNIPFSAHGNLELLRAYREGVTTTEEKLLGDEPEKVRSEQWERLREQLGKVDHSIALMENRERSEAEFAKAFAAGHSLEDLPASAGQNLAFIMTHAKGLADRERMLRQQPAETVATELAQLQVQLEKSAKAIEAATPGLDRAPESETPSWRSGFTEADARFSDQLEAEHNAAVAQMQNRDLIDQHIHNQINLGELHEDLHTRAKLEGRELNAEELERSRHYESEIAGLQGEIDVLSGRLPQPPERVREDKDAQVEQAEANNGRWTVQQYDAERGVYRDTLTTDHALAAYTEVRKSDYHRVLDNDLKDVAADYYDVDLGDGNYPRQFAFHARSTFEREVASQDVGDTLQSVLERRAQLDATVLQRSDAISEAVDKVHDTQVSDADLVAGYATAARSYAEATRERAEFEQQPSENARVTDAYHNVVNHEATIALLRHNEAAARGNGNDQAAQETAKAREAEQAELARLLTVNGVTKGYRPPENVRNEIEVALSKEQIDRLTGNGKSKVEKDQEADASKTARVVTPPPLPNISEGHNQVRNFSAFADAGAKDKLIPEDVAARYKKDGQKFLDANDPKKVAFVDKGNRLQTSRSFDDKAVEDMVAIAHARGMTAIKVSGDEGFRRKAWIEGTASGMDVTGYEPTEKDKLRADQLAKQTGRANAIEKNEVVEAYRAARDGSVQDKKEAAKKHPELANAFALEQAAKSFAKQRLAPESQEKLVSTIRDSIERDLAQGKKIPEVMTMNNTLMVTVMVGALVAGSVGSAKAQDVLTGDKKLACEAILCLAAVGQRPGECSASIAKYFSITASKPSRLKAKRKDFLKMCPSGDDNLVNSLVSGKCNPTYQDCAAAGGGAGIDVTTSFTTLPRRLVAGTSILALLVGAPPAFAEFPAPPSAPCEGVGNCADDGLRYTDWSFVTQEVSEHADGSGERVQNYMAVGPDGWRINGIGEGVLYTYITGSDEYGNPIVEYATSYASAPVMLNAGQTINMAKASAIPGGARIMNLADGIDGMDAVNKRQLDAAMQNAGGNDPLAVKYTDGNRNMVSIGGRMVNLTDGQNWNDAANMGQLWGVRDLAQDGVNRANTAQGRADAATTQAVGAFNHAEDARNAALTAQARADKGVNDAATALSRAEVGVHDASLAQSRANYAVSAAATAQLQADKGVTDAAAAQSSADRVGVDLAALDARAVQFGGNGAIQAKGARLSNLGDGVDASDAVTKRQLDALAGDVGGIAGDALQFDGTTYNATRGGQSTRISGVADGTDAGDAVNRRQLDGVEGQAREAQRTADRVGVDLAALDARAVQFTGPNGAIAAKGSRLVDLADGVDATDAVNKRQLDAVAGDVANVGRDALLFDGQAYNATRGGQRTRITGVADGVEDSDAVNRGQLNTVRNDLQALDDVAVKYTDSSRTAISLGDGSRAVRMSNVAEGVATTDAVNKGQLDAVAADLGAVANDALMYDGQAYNATRGGQATRITGVAAGTSSSDAANFGQLDAVASIFGAGGRWANGSYVAPTFVIGGQSFTTVGDAFAAVDGRLAGIEDRVTDVEERPTSTRGVTYDDQSRDAVTLEGKSGTRVSNVADGKADTDAANVRQVKQAESNSKTYTDTKATETLQTANSYTDRRVNDVSHGLNELGNRVERGFQQTNKRISRQSAMTAAMVQMGINAAGGRSERGRLAFGMGFADGEAAFSAGYGKSFGRGSFSVGGSFSGGEVSVGMGVGFDM</sequence>
<feature type="compositionally biased region" description="Low complexity" evidence="18">
    <location>
        <begin position="2813"/>
        <end position="2827"/>
    </location>
</feature>
<keyword evidence="9" id="KW-0732">Signal</keyword>
<feature type="transmembrane region" description="Helical" evidence="19">
    <location>
        <begin position="2556"/>
        <end position="2580"/>
    </location>
</feature>
<dbReference type="Gene3D" id="3.40.50.140">
    <property type="match status" value="1"/>
</dbReference>
<evidence type="ECO:0000256" key="6">
    <source>
        <dbReference type="ARBA" id="ARBA00022448"/>
    </source>
</evidence>
<dbReference type="InterPro" id="IPR004346">
    <property type="entry name" value="CagE_TrbE_VirB"/>
</dbReference>
<evidence type="ECO:0000256" key="15">
    <source>
        <dbReference type="ARBA" id="ARBA00023136"/>
    </source>
</evidence>
<evidence type="ECO:0000259" key="20">
    <source>
        <dbReference type="PROSITE" id="PS50880"/>
    </source>
</evidence>
<dbReference type="GO" id="GO:0005524">
    <property type="term" value="F:ATP binding"/>
    <property type="evidence" value="ECO:0007669"/>
    <property type="project" value="InterPro"/>
</dbReference>
<dbReference type="InterPro" id="IPR007688">
    <property type="entry name" value="Conjugal_tfr_TrbL/VirB6"/>
</dbReference>
<dbReference type="InterPro" id="IPR028612">
    <property type="entry name" value="Topoisom_1_IA"/>
</dbReference>
<keyword evidence="15 19" id="KW-0472">Membrane</keyword>
<dbReference type="InterPro" id="IPR010258">
    <property type="entry name" value="Conjugal_tfr_TrbG/VirB9/CagX"/>
</dbReference>
<dbReference type="SUPFAM" id="SSF101082">
    <property type="entry name" value="Typo IV secretion system protein TraC"/>
    <property type="match status" value="1"/>
</dbReference>
<dbReference type="Pfam" id="PF00437">
    <property type="entry name" value="T2SSE"/>
    <property type="match status" value="1"/>
</dbReference>
<dbReference type="PANTHER" id="PTHR42785:SF1">
    <property type="entry name" value="DNA TOPOISOMERASE"/>
    <property type="match status" value="1"/>
</dbReference>
<keyword evidence="10" id="KW-0460">Magnesium</keyword>
<dbReference type="CDD" id="cd14262">
    <property type="entry name" value="VirB5_like"/>
    <property type="match status" value="1"/>
</dbReference>
<keyword evidence="16" id="KW-0413">Isomerase</keyword>
<keyword evidence="14" id="KW-0238">DNA-binding</keyword>
<reference evidence="22" key="2">
    <citation type="submission" date="2022-06" db="UniProtKB">
        <authorList>
            <consortium name="EnsemblMetazoa"/>
        </authorList>
    </citation>
    <scope>IDENTIFICATION</scope>
    <source>
        <strain evidence="22">DF5081</strain>
    </source>
</reference>
<dbReference type="InterPro" id="IPR033645">
    <property type="entry name" value="VirB9/CagX/TrbG_C"/>
</dbReference>
<dbReference type="EC" id="5.6.2.1" evidence="5"/>
<dbReference type="NCBIfam" id="TIGR00929">
    <property type="entry name" value="VirB4_CagE"/>
    <property type="match status" value="1"/>
</dbReference>
<dbReference type="InterPro" id="IPR023346">
    <property type="entry name" value="Lysozyme-like_dom_sf"/>
</dbReference>
<evidence type="ECO:0000256" key="9">
    <source>
        <dbReference type="ARBA" id="ARBA00022729"/>
    </source>
</evidence>
<dbReference type="SUPFAM" id="SSF54523">
    <property type="entry name" value="Pili subunits"/>
    <property type="match status" value="1"/>
</dbReference>
<proteinExistence type="inferred from homology"/>
<dbReference type="PRINTS" id="PR00417">
    <property type="entry name" value="PRTPISMRASEI"/>
</dbReference>
<evidence type="ECO:0000256" key="16">
    <source>
        <dbReference type="ARBA" id="ARBA00023235"/>
    </source>
</evidence>
<feature type="region of interest" description="Disordered" evidence="18">
    <location>
        <begin position="210"/>
        <end position="234"/>
    </location>
</feature>
<feature type="coiled-coil region" evidence="17">
    <location>
        <begin position="2294"/>
        <end position="2328"/>
    </location>
</feature>
<dbReference type="CDD" id="cd01127">
    <property type="entry name" value="TrwB_TraG_TraD_VirD4"/>
    <property type="match status" value="1"/>
</dbReference>
<accession>A0A8R1E715</accession>
<dbReference type="PROSITE" id="PS52039">
    <property type="entry name" value="TOPO_IA_2"/>
    <property type="match status" value="1"/>
</dbReference>
<feature type="compositionally biased region" description="Basic and acidic residues" evidence="18">
    <location>
        <begin position="5332"/>
        <end position="5344"/>
    </location>
</feature>
<keyword evidence="11" id="KW-0653">Protein transport</keyword>
<feature type="region of interest" description="Disordered" evidence="18">
    <location>
        <begin position="5327"/>
        <end position="5361"/>
    </location>
</feature>
<keyword evidence="13" id="KW-0799">Topoisomerase</keyword>
<comment type="subcellular location">
    <subcellularLocation>
        <location evidence="2">Membrane</location>
        <topology evidence="2">Single-pass membrane protein</topology>
    </subcellularLocation>
</comment>
<dbReference type="Gene3D" id="3.30.65.10">
    <property type="entry name" value="Bacterial Topoisomerase I, domain 1"/>
    <property type="match status" value="1"/>
</dbReference>
<dbReference type="PROSITE" id="PS50880">
    <property type="entry name" value="TOPRIM"/>
    <property type="match status" value="1"/>
</dbReference>
<dbReference type="InterPro" id="IPR006171">
    <property type="entry name" value="TOPRIM_dom"/>
</dbReference>
<dbReference type="InterPro" id="IPR013825">
    <property type="entry name" value="Topo_IA_cen_sub2"/>
</dbReference>
<dbReference type="InterPro" id="IPR014155">
    <property type="entry name" value="VirB11"/>
</dbReference>
<feature type="transmembrane region" description="Helical" evidence="19">
    <location>
        <begin position="2701"/>
        <end position="2719"/>
    </location>
</feature>
<evidence type="ECO:0000259" key="21">
    <source>
        <dbReference type="PROSITE" id="PS52039"/>
    </source>
</evidence>
<keyword evidence="7 19" id="KW-0812">Transmembrane</keyword>
<comment type="similarity">
    <text evidence="3">Belongs to the TrbG/VirB9 family.</text>
</comment>
<dbReference type="SUPFAM" id="SSF52540">
    <property type="entry name" value="P-loop containing nucleoside triphosphate hydrolases"/>
    <property type="match status" value="3"/>
</dbReference>
<dbReference type="Gene3D" id="1.20.5.2280">
    <property type="match status" value="1"/>
</dbReference>
<feature type="region of interest" description="Disordered" evidence="18">
    <location>
        <begin position="2809"/>
        <end position="2832"/>
    </location>
</feature>
<keyword evidence="6" id="KW-0813">Transport</keyword>
<dbReference type="InterPro" id="IPR014148">
    <property type="entry name" value="VirB9"/>
</dbReference>
<dbReference type="InterPro" id="IPR013824">
    <property type="entry name" value="Topo_IA_cen_sub1"/>
</dbReference>
<dbReference type="InterPro" id="IPR005498">
    <property type="entry name" value="T4SS_VirB10/TraB/TrbI"/>
</dbReference>